<feature type="repeat" description="WD" evidence="5">
    <location>
        <begin position="368"/>
        <end position="409"/>
    </location>
</feature>
<dbReference type="AlphaFoldDB" id="A0A0D2I9M9"/>
<dbReference type="PROSITE" id="PS00108">
    <property type="entry name" value="PROTEIN_KINASE_ST"/>
    <property type="match status" value="1"/>
</dbReference>
<feature type="binding site" evidence="6">
    <location>
        <position position="77"/>
    </location>
    <ligand>
        <name>ATP</name>
        <dbReference type="ChEBI" id="CHEBI:30616"/>
    </ligand>
</feature>
<dbReference type="RefSeq" id="XP_013269690.1">
    <property type="nucleotide sequence ID" value="XM_013414236.1"/>
</dbReference>
<dbReference type="Pfam" id="PF00069">
    <property type="entry name" value="Pkinase"/>
    <property type="match status" value="1"/>
</dbReference>
<name>A0A0D2I9M9_9EURO</name>
<evidence type="ECO:0000313" key="8">
    <source>
        <dbReference type="EMBL" id="KIX02554.1"/>
    </source>
</evidence>
<dbReference type="Pfam" id="PF00400">
    <property type="entry name" value="WD40"/>
    <property type="match status" value="2"/>
</dbReference>
<dbReference type="InterPro" id="IPR055442">
    <property type="entry name" value="Beta-prop_EML-like_2nd"/>
</dbReference>
<feature type="repeat" description="WD" evidence="5">
    <location>
        <begin position="578"/>
        <end position="619"/>
    </location>
</feature>
<gene>
    <name evidence="8" type="ORF">Z518_08495</name>
</gene>
<feature type="repeat" description="WD" evidence="5">
    <location>
        <begin position="326"/>
        <end position="367"/>
    </location>
</feature>
<dbReference type="InterPro" id="IPR020472">
    <property type="entry name" value="WD40_PAC1"/>
</dbReference>
<dbReference type="GeneID" id="25296566"/>
<dbReference type="GO" id="GO:0004672">
    <property type="term" value="F:protein kinase activity"/>
    <property type="evidence" value="ECO:0007669"/>
    <property type="project" value="InterPro"/>
</dbReference>
<dbReference type="InterPro" id="IPR000719">
    <property type="entry name" value="Prot_kinase_dom"/>
</dbReference>
<dbReference type="InterPro" id="IPR008271">
    <property type="entry name" value="Ser/Thr_kinase_AS"/>
</dbReference>
<keyword evidence="4 6" id="KW-0067">ATP-binding</keyword>
<dbReference type="PROSITE" id="PS00107">
    <property type="entry name" value="PROTEIN_KINASE_ATP"/>
    <property type="match status" value="1"/>
</dbReference>
<dbReference type="PROSITE" id="PS50294">
    <property type="entry name" value="WD_REPEATS_REGION"/>
    <property type="match status" value="7"/>
</dbReference>
<proteinExistence type="predicted"/>
<protein>
    <submittedName>
        <fullName evidence="8">Rhinocladiella mackenziei CBS 650.93 unplaced genomic scaffold supercont1.6, whole genome shotgun sequence</fullName>
    </submittedName>
</protein>
<evidence type="ECO:0000256" key="3">
    <source>
        <dbReference type="ARBA" id="ARBA00022741"/>
    </source>
</evidence>
<dbReference type="InterPro" id="IPR036322">
    <property type="entry name" value="WD40_repeat_dom_sf"/>
</dbReference>
<dbReference type="CDD" id="cd00200">
    <property type="entry name" value="WD40"/>
    <property type="match status" value="1"/>
</dbReference>
<dbReference type="Gene3D" id="1.10.510.10">
    <property type="entry name" value="Transferase(Phosphotransferase) domain 1"/>
    <property type="match status" value="1"/>
</dbReference>
<evidence type="ECO:0000256" key="1">
    <source>
        <dbReference type="ARBA" id="ARBA00022574"/>
    </source>
</evidence>
<dbReference type="SMART" id="SM00320">
    <property type="entry name" value="WD40"/>
    <property type="match status" value="7"/>
</dbReference>
<dbReference type="InterPro" id="IPR019775">
    <property type="entry name" value="WD40_repeat_CS"/>
</dbReference>
<dbReference type="VEuPathDB" id="FungiDB:Z518_08495"/>
<dbReference type="InterPro" id="IPR011009">
    <property type="entry name" value="Kinase-like_dom_sf"/>
</dbReference>
<dbReference type="SUPFAM" id="SSF56112">
    <property type="entry name" value="Protein kinase-like (PK-like)"/>
    <property type="match status" value="1"/>
</dbReference>
<dbReference type="PROSITE" id="PS50082">
    <property type="entry name" value="WD_REPEATS_2"/>
    <property type="match status" value="7"/>
</dbReference>
<dbReference type="GO" id="GO:0005524">
    <property type="term" value="F:ATP binding"/>
    <property type="evidence" value="ECO:0007669"/>
    <property type="project" value="UniProtKB-UniRule"/>
</dbReference>
<dbReference type="InterPro" id="IPR017441">
    <property type="entry name" value="Protein_kinase_ATP_BS"/>
</dbReference>
<reference evidence="8 9" key="1">
    <citation type="submission" date="2015-01" db="EMBL/GenBank/DDBJ databases">
        <title>The Genome Sequence of Rhinocladiella mackenzie CBS 650.93.</title>
        <authorList>
            <consortium name="The Broad Institute Genomics Platform"/>
            <person name="Cuomo C."/>
            <person name="de Hoog S."/>
            <person name="Gorbushina A."/>
            <person name="Stielow B."/>
            <person name="Teixiera M."/>
            <person name="Abouelleil A."/>
            <person name="Chapman S.B."/>
            <person name="Priest M."/>
            <person name="Young S.K."/>
            <person name="Wortman J."/>
            <person name="Nusbaum C."/>
            <person name="Birren B."/>
        </authorList>
    </citation>
    <scope>NUCLEOTIDE SEQUENCE [LARGE SCALE GENOMIC DNA]</scope>
    <source>
        <strain evidence="8 9">CBS 650.93</strain>
    </source>
</reference>
<dbReference type="Gene3D" id="3.30.200.20">
    <property type="entry name" value="Phosphorylase Kinase, domain 1"/>
    <property type="match status" value="1"/>
</dbReference>
<evidence type="ECO:0000256" key="5">
    <source>
        <dbReference type="PROSITE-ProRule" id="PRU00221"/>
    </source>
</evidence>
<evidence type="ECO:0000256" key="6">
    <source>
        <dbReference type="PROSITE-ProRule" id="PRU10141"/>
    </source>
</evidence>
<feature type="domain" description="Protein kinase" evidence="7">
    <location>
        <begin position="45"/>
        <end position="287"/>
    </location>
</feature>
<dbReference type="PANTHER" id="PTHR44129">
    <property type="entry name" value="WD REPEAT-CONTAINING PROTEIN POP1"/>
    <property type="match status" value="1"/>
</dbReference>
<organism evidence="8 9">
    <name type="scientific">Rhinocladiella mackenziei CBS 650.93</name>
    <dbReference type="NCBI Taxonomy" id="1442369"/>
    <lineage>
        <taxon>Eukaryota</taxon>
        <taxon>Fungi</taxon>
        <taxon>Dikarya</taxon>
        <taxon>Ascomycota</taxon>
        <taxon>Pezizomycotina</taxon>
        <taxon>Eurotiomycetes</taxon>
        <taxon>Chaetothyriomycetidae</taxon>
        <taxon>Chaetothyriales</taxon>
        <taxon>Herpotrichiellaceae</taxon>
        <taxon>Rhinocladiella</taxon>
    </lineage>
</organism>
<dbReference type="Gene3D" id="2.130.10.10">
    <property type="entry name" value="YVTN repeat-like/Quinoprotein amine dehydrogenase"/>
    <property type="match status" value="4"/>
</dbReference>
<evidence type="ECO:0000259" key="7">
    <source>
        <dbReference type="PROSITE" id="PS50011"/>
    </source>
</evidence>
<dbReference type="STRING" id="1442369.A0A0D2I9M9"/>
<accession>A0A0D2I9M9</accession>
<feature type="repeat" description="WD" evidence="5">
    <location>
        <begin position="536"/>
        <end position="577"/>
    </location>
</feature>
<dbReference type="PROSITE" id="PS50011">
    <property type="entry name" value="PROTEIN_KINASE_DOM"/>
    <property type="match status" value="1"/>
</dbReference>
<keyword evidence="9" id="KW-1185">Reference proteome</keyword>
<dbReference type="InterPro" id="IPR001680">
    <property type="entry name" value="WD40_rpt"/>
</dbReference>
<dbReference type="OrthoDB" id="4161138at2759"/>
<feature type="repeat" description="WD" evidence="5">
    <location>
        <begin position="452"/>
        <end position="493"/>
    </location>
</feature>
<evidence type="ECO:0000256" key="4">
    <source>
        <dbReference type="ARBA" id="ARBA00022840"/>
    </source>
</evidence>
<sequence>MMDRRSDLIRDSELDALFNTEFTVHTYREASASWGGRVVQRQEYWRRVSRIGRGAYGSVWLGKCVRGRQDIEWRAVKQVSTKPLSSGRRIDYSRELEAIAKFSHHKYVHRFVESFGWTSPLSEEAAGDVTYQILEGLSYMHDNQFAHRDLKPGNILIKSCPPQLWWVKIGDFGVSKRLENETAKSTLLKGTLGFIAPELHGFTPLGTPFAADMWSLGEISFQLITKEPVFKNTADFATYALQGQPFPSVDLLTHNVSAAGQNFMSSLMVPTPEKRLTAEQALKHQWMKQYLPPTIQPSPPSQEMTTISVRGQVKAQRKVTYHLGQVNGYTGLVRSVAFSPDGTTLASGSDDKSVRVWDSATGIQLEQFNSHTDVVRSVSFSPDGTTIASGSSDTSVRVWDAATGMQLRKLVGHTDSVMSVAFSPDSIVIASGSWDRSVRIWDAATGRPLRQLTGHIYSVRSVVFSPDGTTIVSSSGDWSVRIWDTATGRPLRQLVGHTDSVTSVAFSPDGTTIASSSDDRSVRVWDAATGVQLRQLDGHTYSVGSVVFSPDGTTIASGSFDKSVRIWDAATGWQLRQLVGHTDSVRSVAFSPDGTTIASGSFDKSVRIWDAATGRGNLTWKNPWM</sequence>
<dbReference type="InterPro" id="IPR050349">
    <property type="entry name" value="WD_LIS1/nudF_dynein_reg"/>
</dbReference>
<dbReference type="SMART" id="SM00220">
    <property type="entry name" value="S_TKc"/>
    <property type="match status" value="1"/>
</dbReference>
<evidence type="ECO:0000313" key="9">
    <source>
        <dbReference type="Proteomes" id="UP000053617"/>
    </source>
</evidence>
<keyword evidence="3 6" id="KW-0547">Nucleotide-binding</keyword>
<dbReference type="InterPro" id="IPR015943">
    <property type="entry name" value="WD40/YVTN_repeat-like_dom_sf"/>
</dbReference>
<feature type="repeat" description="WD" evidence="5">
    <location>
        <begin position="410"/>
        <end position="451"/>
    </location>
</feature>
<evidence type="ECO:0000256" key="2">
    <source>
        <dbReference type="ARBA" id="ARBA00022737"/>
    </source>
</evidence>
<dbReference type="HOGENOM" id="CLU_000288_135_4_1"/>
<dbReference type="Proteomes" id="UP000053617">
    <property type="component" value="Unassembled WGS sequence"/>
</dbReference>
<keyword evidence="2" id="KW-0677">Repeat</keyword>
<keyword evidence="1 5" id="KW-0853">WD repeat</keyword>
<dbReference type="EMBL" id="KN847480">
    <property type="protein sequence ID" value="KIX02554.1"/>
    <property type="molecule type" value="Genomic_DNA"/>
</dbReference>
<dbReference type="PRINTS" id="PR00320">
    <property type="entry name" value="GPROTEINBRPT"/>
</dbReference>
<dbReference type="SUPFAM" id="SSF50978">
    <property type="entry name" value="WD40 repeat-like"/>
    <property type="match status" value="1"/>
</dbReference>
<dbReference type="Pfam" id="PF23414">
    <property type="entry name" value="Beta-prop_EML_2"/>
    <property type="match status" value="1"/>
</dbReference>
<dbReference type="PROSITE" id="PS00678">
    <property type="entry name" value="WD_REPEATS_1"/>
    <property type="match status" value="6"/>
</dbReference>
<feature type="repeat" description="WD" evidence="5">
    <location>
        <begin position="494"/>
        <end position="535"/>
    </location>
</feature>